<dbReference type="PANTHER" id="PTHR44167">
    <property type="entry name" value="OVARIAN-SPECIFIC SERINE/THREONINE-PROTEIN KINASE LOK-RELATED"/>
    <property type="match status" value="1"/>
</dbReference>
<organism evidence="2">
    <name type="scientific">viral metagenome</name>
    <dbReference type="NCBI Taxonomy" id="1070528"/>
    <lineage>
        <taxon>unclassified sequences</taxon>
        <taxon>metagenomes</taxon>
        <taxon>organismal metagenomes</taxon>
    </lineage>
</organism>
<reference evidence="2" key="1">
    <citation type="journal article" date="2020" name="Nature">
        <title>Giant virus diversity and host interactions through global metagenomics.</title>
        <authorList>
            <person name="Schulz F."/>
            <person name="Roux S."/>
            <person name="Paez-Espino D."/>
            <person name="Jungbluth S."/>
            <person name="Walsh D.A."/>
            <person name="Denef V.J."/>
            <person name="McMahon K.D."/>
            <person name="Konstantinidis K.T."/>
            <person name="Eloe-Fadrosh E.A."/>
            <person name="Kyrpides N.C."/>
            <person name="Woyke T."/>
        </authorList>
    </citation>
    <scope>NUCLEOTIDE SEQUENCE</scope>
    <source>
        <strain evidence="2">GVMAG-M-3300018080-19</strain>
    </source>
</reference>
<feature type="domain" description="Protein kinase" evidence="1">
    <location>
        <begin position="1"/>
        <end position="247"/>
    </location>
</feature>
<dbReference type="SUPFAM" id="SSF56112">
    <property type="entry name" value="Protein kinase-like (PK-like)"/>
    <property type="match status" value="1"/>
</dbReference>
<protein>
    <recommendedName>
        <fullName evidence="1">Protein kinase domain-containing protein</fullName>
    </recommendedName>
</protein>
<dbReference type="GO" id="GO:0004672">
    <property type="term" value="F:protein kinase activity"/>
    <property type="evidence" value="ECO:0007669"/>
    <property type="project" value="InterPro"/>
</dbReference>
<dbReference type="PROSITE" id="PS00109">
    <property type="entry name" value="PROTEIN_KINASE_TYR"/>
    <property type="match status" value="1"/>
</dbReference>
<dbReference type="GO" id="GO:0005524">
    <property type="term" value="F:ATP binding"/>
    <property type="evidence" value="ECO:0007669"/>
    <property type="project" value="InterPro"/>
</dbReference>
<dbReference type="Gene3D" id="1.10.510.10">
    <property type="entry name" value="Transferase(Phosphotransferase) domain 1"/>
    <property type="match status" value="1"/>
</dbReference>
<dbReference type="Pfam" id="PF00069">
    <property type="entry name" value="Pkinase"/>
    <property type="match status" value="1"/>
</dbReference>
<evidence type="ECO:0000313" key="2">
    <source>
        <dbReference type="EMBL" id="QHS93798.1"/>
    </source>
</evidence>
<dbReference type="InterPro" id="IPR011009">
    <property type="entry name" value="Kinase-like_dom_sf"/>
</dbReference>
<dbReference type="InterPro" id="IPR000719">
    <property type="entry name" value="Prot_kinase_dom"/>
</dbReference>
<accession>A0A6C0BQY1</accession>
<dbReference type="InterPro" id="IPR008266">
    <property type="entry name" value="Tyr_kinase_AS"/>
</dbReference>
<proteinExistence type="predicted"/>
<dbReference type="CDD" id="cd00180">
    <property type="entry name" value="PKc"/>
    <property type="match status" value="1"/>
</dbReference>
<name>A0A6C0BQY1_9ZZZZ</name>
<dbReference type="EMBL" id="MN739209">
    <property type="protein sequence ID" value="QHS93798.1"/>
    <property type="molecule type" value="Genomic_DNA"/>
</dbReference>
<dbReference type="PROSITE" id="PS50011">
    <property type="entry name" value="PROTEIN_KINASE_DOM"/>
    <property type="match status" value="1"/>
</dbReference>
<dbReference type="PANTHER" id="PTHR44167:SF24">
    <property type="entry name" value="SERINE_THREONINE-PROTEIN KINASE CHK2"/>
    <property type="match status" value="1"/>
</dbReference>
<evidence type="ECO:0000259" key="1">
    <source>
        <dbReference type="PROSITE" id="PS50011"/>
    </source>
</evidence>
<dbReference type="AlphaFoldDB" id="A0A6C0BQY1"/>
<sequence length="247" mass="28894">MRLLQVLSKSQLSKVELFQDGNVKVIKKSCRLFGQHEKELRLLQLLNHVQIYGCGHDQHDGFYILMEYVEGGDYLECVSNRNKCFNMWEAMHIIYQVLHDLQYLRDVGYFHGDVTLENILLHRTKGAILHDFEYCESLEVPLPISKRGKPHYVAPELSKPQLQGLQYDVCACDIYSLGKCLLYLCFKDMRVQDLNLAPDALQVLLRGMLNEHWEQRFTLDTCMEYIERLSEPQRFYLVPASQICLSK</sequence>